<keyword evidence="14" id="KW-1185">Reference proteome</keyword>
<dbReference type="Pfam" id="PF05970">
    <property type="entry name" value="PIF1"/>
    <property type="match status" value="1"/>
</dbReference>
<comment type="catalytic activity">
    <reaction evidence="9">
        <text>ATP + H2O = ADP + phosphate + H(+)</text>
        <dbReference type="Rhea" id="RHEA:13065"/>
        <dbReference type="ChEBI" id="CHEBI:15377"/>
        <dbReference type="ChEBI" id="CHEBI:15378"/>
        <dbReference type="ChEBI" id="CHEBI:30616"/>
        <dbReference type="ChEBI" id="CHEBI:43474"/>
        <dbReference type="ChEBI" id="CHEBI:456216"/>
        <dbReference type="EC" id="5.6.2.3"/>
    </reaction>
</comment>
<evidence type="ECO:0000256" key="8">
    <source>
        <dbReference type="ARBA" id="ARBA00023235"/>
    </source>
</evidence>
<dbReference type="EMBL" id="JAEHOC010000037">
    <property type="protein sequence ID" value="KAG2427936.1"/>
    <property type="molecule type" value="Genomic_DNA"/>
</dbReference>
<comment type="caution">
    <text evidence="13">The sequence shown here is derived from an EMBL/GenBank/DDBJ whole genome shotgun (WGS) entry which is preliminary data.</text>
</comment>
<dbReference type="Pfam" id="PF21530">
    <property type="entry name" value="Pif1_2B_dom"/>
    <property type="match status" value="1"/>
</dbReference>
<dbReference type="GO" id="GO:0005524">
    <property type="term" value="F:ATP binding"/>
    <property type="evidence" value="ECO:0007669"/>
    <property type="project" value="UniProtKB-KW"/>
</dbReference>
<dbReference type="GO" id="GO:0006281">
    <property type="term" value="P:DNA repair"/>
    <property type="evidence" value="ECO:0007669"/>
    <property type="project" value="UniProtKB-KW"/>
</dbReference>
<comment type="cofactor">
    <cofactor evidence="9">
        <name>Mg(2+)</name>
        <dbReference type="ChEBI" id="CHEBI:18420"/>
    </cofactor>
</comment>
<feature type="domain" description="DNA helicase Pif1-like 2B" evidence="12">
    <location>
        <begin position="377"/>
        <end position="405"/>
    </location>
</feature>
<protein>
    <recommendedName>
        <fullName evidence="9">ATP-dependent DNA helicase</fullName>
        <ecNumber evidence="9">5.6.2.3</ecNumber>
    </recommendedName>
</protein>
<evidence type="ECO:0000256" key="3">
    <source>
        <dbReference type="ARBA" id="ARBA00022801"/>
    </source>
</evidence>
<keyword evidence="7 9" id="KW-0234">DNA repair</keyword>
<feature type="domain" description="DNA helicase Pif1-like DEAD-box helicase" evidence="11">
    <location>
        <begin position="18"/>
        <end position="191"/>
    </location>
</feature>
<dbReference type="SUPFAM" id="SSF52540">
    <property type="entry name" value="P-loop containing nucleoside triphosphate hydrolases"/>
    <property type="match status" value="2"/>
</dbReference>
<keyword evidence="5 9" id="KW-0067">ATP-binding</keyword>
<dbReference type="InterPro" id="IPR027417">
    <property type="entry name" value="P-loop_NTPase"/>
</dbReference>
<keyword evidence="3 9" id="KW-0378">Hydrolase</keyword>
<dbReference type="PANTHER" id="PTHR47642">
    <property type="entry name" value="ATP-DEPENDENT DNA HELICASE"/>
    <property type="match status" value="1"/>
</dbReference>
<sequence length="811" mass="86940">MQSMLKLDPSFLPSDEQARAIATVLSGRNLFLTGCAGTGKSATLMSVRLKLAEMYPGGGRVAVVAMTGLAASMVGGITLHSLLKLRLIETFQDLERMVNDPMVLSQLLELRTIILDEAGMMSAELLQALDCYLTYARKEVAKKEADLKKLKKEDKEAFLEQFDRPFGGLQIILSGDFFQLAPIEKKAPVFQYGGFTLVELTKVYRQEEAAFVDLLNAVRCGGETAAGEAKRQLLAQCAVALDEGDGIKPTLLYSKNADVGRKNEEELQKLPASVVTLKSVEKVRVTFEPPLSVYQPLRQKGTLGASAWEGLMAALEDGGPDHRATLSKHLSANSAALQQAMEQWSAWRQHALDHLDAVASGAGGLFRDCQAADDVLLKVGAQVMLVWNVDTEQGLVNGSRGVIESFEPADADDIFKAVARSGSMAEVDCGDQLREWFDRNNKVPVVRFANGSVTPVLPVAFTSNVPGYGACIRVQVPLKLAWAITVHKSQGMTLDKVVVNLRDFFGHGMLYTALSRSRGVKGLQITGDSYRRMDVRVTRWWEAHRAGRLYINPDAHPDGKQGTPWCWKDAQQLCSKPQNAPARLWWELGPERYHEATRREREQQEAEVLAAEAQLRALAAEATAELAGSGPVVDVELAAEPTAAAGAAAVPAISVPVVDVELAAEPTAVAEGAAVSAISGPVARVELAPEAEALGAGGLLLPRGSVAAATPVLDARTGAVAATAPVAVAAGAAAPSAASTTAGRAAPGADASLRRQRLRQQRQLLAEVESDLQLLFTRRGAVRKDELAGPLRRLAELQAEMLALEEDEAGC</sequence>
<keyword evidence="10" id="KW-0175">Coiled coil</keyword>
<evidence type="ECO:0000313" key="14">
    <source>
        <dbReference type="Proteomes" id="UP000650467"/>
    </source>
</evidence>
<keyword evidence="4 9" id="KW-0347">Helicase</keyword>
<dbReference type="CDD" id="cd18809">
    <property type="entry name" value="SF1_C_RecD"/>
    <property type="match status" value="1"/>
</dbReference>
<keyword evidence="1 9" id="KW-0547">Nucleotide-binding</keyword>
<dbReference type="GO" id="GO:0006310">
    <property type="term" value="P:DNA recombination"/>
    <property type="evidence" value="ECO:0007669"/>
    <property type="project" value="UniProtKB-KW"/>
</dbReference>
<organism evidence="13 14">
    <name type="scientific">Chlamydomonas incerta</name>
    <dbReference type="NCBI Taxonomy" id="51695"/>
    <lineage>
        <taxon>Eukaryota</taxon>
        <taxon>Viridiplantae</taxon>
        <taxon>Chlorophyta</taxon>
        <taxon>core chlorophytes</taxon>
        <taxon>Chlorophyceae</taxon>
        <taxon>CS clade</taxon>
        <taxon>Chlamydomonadales</taxon>
        <taxon>Chlamydomonadaceae</taxon>
        <taxon>Chlamydomonas</taxon>
    </lineage>
</organism>
<evidence type="ECO:0000256" key="5">
    <source>
        <dbReference type="ARBA" id="ARBA00022840"/>
    </source>
</evidence>
<evidence type="ECO:0000259" key="11">
    <source>
        <dbReference type="Pfam" id="PF05970"/>
    </source>
</evidence>
<accession>A0A835SLT3</accession>
<proteinExistence type="inferred from homology"/>
<dbReference type="GO" id="GO:0043139">
    <property type="term" value="F:5'-3' DNA helicase activity"/>
    <property type="evidence" value="ECO:0007669"/>
    <property type="project" value="UniProtKB-EC"/>
</dbReference>
<dbReference type="InterPro" id="IPR051055">
    <property type="entry name" value="PIF1_helicase"/>
</dbReference>
<dbReference type="Gene3D" id="3.40.50.300">
    <property type="entry name" value="P-loop containing nucleotide triphosphate hydrolases"/>
    <property type="match status" value="2"/>
</dbReference>
<evidence type="ECO:0000256" key="2">
    <source>
        <dbReference type="ARBA" id="ARBA00022763"/>
    </source>
</evidence>
<dbReference type="AlphaFoldDB" id="A0A835SLT3"/>
<dbReference type="OrthoDB" id="508102at2759"/>
<keyword evidence="8" id="KW-0413">Isomerase</keyword>
<keyword evidence="9" id="KW-0233">DNA recombination</keyword>
<feature type="coiled-coil region" evidence="10">
    <location>
        <begin position="594"/>
        <end position="621"/>
    </location>
</feature>
<evidence type="ECO:0000256" key="7">
    <source>
        <dbReference type="ARBA" id="ARBA00023204"/>
    </source>
</evidence>
<evidence type="ECO:0000256" key="9">
    <source>
        <dbReference type="RuleBase" id="RU363044"/>
    </source>
</evidence>
<dbReference type="EC" id="5.6.2.3" evidence="9"/>
<evidence type="ECO:0000313" key="13">
    <source>
        <dbReference type="EMBL" id="KAG2427936.1"/>
    </source>
</evidence>
<evidence type="ECO:0000256" key="1">
    <source>
        <dbReference type="ARBA" id="ARBA00022741"/>
    </source>
</evidence>
<reference evidence="13" key="1">
    <citation type="journal article" date="2020" name="bioRxiv">
        <title>Comparative genomics of Chlamydomonas.</title>
        <authorList>
            <person name="Craig R.J."/>
            <person name="Hasan A.R."/>
            <person name="Ness R.W."/>
            <person name="Keightley P.D."/>
        </authorList>
    </citation>
    <scope>NUCLEOTIDE SEQUENCE</scope>
    <source>
        <strain evidence="13">SAG 7.73</strain>
    </source>
</reference>
<keyword evidence="6" id="KW-0238">DNA-binding</keyword>
<evidence type="ECO:0000259" key="12">
    <source>
        <dbReference type="Pfam" id="PF21530"/>
    </source>
</evidence>
<name>A0A835SLT3_CHLIN</name>
<dbReference type="GO" id="GO:0000723">
    <property type="term" value="P:telomere maintenance"/>
    <property type="evidence" value="ECO:0007669"/>
    <property type="project" value="InterPro"/>
</dbReference>
<comment type="similarity">
    <text evidence="9">Belongs to the helicase family.</text>
</comment>
<evidence type="ECO:0000256" key="6">
    <source>
        <dbReference type="ARBA" id="ARBA00023125"/>
    </source>
</evidence>
<dbReference type="GO" id="GO:0016787">
    <property type="term" value="F:hydrolase activity"/>
    <property type="evidence" value="ECO:0007669"/>
    <property type="project" value="UniProtKB-KW"/>
</dbReference>
<evidence type="ECO:0000256" key="4">
    <source>
        <dbReference type="ARBA" id="ARBA00022806"/>
    </source>
</evidence>
<dbReference type="InterPro" id="IPR049163">
    <property type="entry name" value="Pif1-like_2B_dom"/>
</dbReference>
<feature type="coiled-coil region" evidence="10">
    <location>
        <begin position="133"/>
        <end position="160"/>
    </location>
</feature>
<keyword evidence="2 9" id="KW-0227">DNA damage</keyword>
<dbReference type="PANTHER" id="PTHR47642:SF5">
    <property type="entry name" value="ATP-DEPENDENT DNA HELICASE"/>
    <property type="match status" value="1"/>
</dbReference>
<dbReference type="InterPro" id="IPR010285">
    <property type="entry name" value="DNA_helicase_pif1-like_DEAD"/>
</dbReference>
<evidence type="ECO:0000256" key="10">
    <source>
        <dbReference type="SAM" id="Coils"/>
    </source>
</evidence>
<dbReference type="Proteomes" id="UP000650467">
    <property type="component" value="Unassembled WGS sequence"/>
</dbReference>
<gene>
    <name evidence="13" type="ORF">HXX76_011923</name>
</gene>